<dbReference type="Proteomes" id="UP000001307">
    <property type="component" value="Unassembled WGS sequence"/>
</dbReference>
<keyword evidence="2" id="KW-1185">Reference proteome</keyword>
<protein>
    <submittedName>
        <fullName evidence="1">Uncharacterized protein</fullName>
    </submittedName>
</protein>
<evidence type="ECO:0000313" key="2">
    <source>
        <dbReference type="Proteomes" id="UP000001307"/>
    </source>
</evidence>
<gene>
    <name evidence="1" type="ORF">GSOID_T00013742001</name>
</gene>
<dbReference type="OrthoDB" id="10386931at2759"/>
<evidence type="ECO:0000313" key="1">
    <source>
        <dbReference type="EMBL" id="CBY15467.1"/>
    </source>
</evidence>
<dbReference type="InParanoid" id="E4Y0Q9"/>
<proteinExistence type="predicted"/>
<reference evidence="1" key="1">
    <citation type="journal article" date="2010" name="Science">
        <title>Plasticity of animal genome architecture unmasked by rapid evolution of a pelagic tunicate.</title>
        <authorList>
            <person name="Denoeud F."/>
            <person name="Henriet S."/>
            <person name="Mungpakdee S."/>
            <person name="Aury J.M."/>
            <person name="Da Silva C."/>
            <person name="Brinkmann H."/>
            <person name="Mikhaleva J."/>
            <person name="Olsen L.C."/>
            <person name="Jubin C."/>
            <person name="Canestro C."/>
            <person name="Bouquet J.M."/>
            <person name="Danks G."/>
            <person name="Poulain J."/>
            <person name="Campsteijn C."/>
            <person name="Adamski M."/>
            <person name="Cross I."/>
            <person name="Yadetie F."/>
            <person name="Muffato M."/>
            <person name="Louis A."/>
            <person name="Butcher S."/>
            <person name="Tsagkogeorga G."/>
            <person name="Konrad A."/>
            <person name="Singh S."/>
            <person name="Jensen M.F."/>
            <person name="Cong E.H."/>
            <person name="Eikeseth-Otteraa H."/>
            <person name="Noel B."/>
            <person name="Anthouard V."/>
            <person name="Porcel B.M."/>
            <person name="Kachouri-Lafond R."/>
            <person name="Nishino A."/>
            <person name="Ugolini M."/>
            <person name="Chourrout P."/>
            <person name="Nishida H."/>
            <person name="Aasland R."/>
            <person name="Huzurbazar S."/>
            <person name="Westhof E."/>
            <person name="Delsuc F."/>
            <person name="Lehrach H."/>
            <person name="Reinhardt R."/>
            <person name="Weissenbach J."/>
            <person name="Roy S.W."/>
            <person name="Artiguenave F."/>
            <person name="Postlethwait J.H."/>
            <person name="Manak J.R."/>
            <person name="Thompson E.M."/>
            <person name="Jaillon O."/>
            <person name="Du Pasquier L."/>
            <person name="Boudinot P."/>
            <person name="Liberles D.A."/>
            <person name="Volff J.N."/>
            <person name="Philippe H."/>
            <person name="Lenhard B."/>
            <person name="Roest Crollius H."/>
            <person name="Wincker P."/>
            <person name="Chourrout D."/>
        </authorList>
    </citation>
    <scope>NUCLEOTIDE SEQUENCE [LARGE SCALE GENOMIC DNA]</scope>
</reference>
<name>E4Y0Q9_OIKDI</name>
<sequence length="169" mass="20081">MCLVPDGILLPSTNFFISNLIMFRRSLEFCLHDLCLTLIAYKEGTPLLVYQKNQEETSTIEIDIGLRKMMDLYRGRPELIIWQELWRMYREQLDDHFNKIRGYRSLLIECCGIEQLKGFESCLNAEIVIKTSDMELFKHPRFSLRYEIQDRPKVKAKTRKKTKNQIKPS</sequence>
<organism evidence="1">
    <name type="scientific">Oikopleura dioica</name>
    <name type="common">Tunicate</name>
    <dbReference type="NCBI Taxonomy" id="34765"/>
    <lineage>
        <taxon>Eukaryota</taxon>
        <taxon>Metazoa</taxon>
        <taxon>Chordata</taxon>
        <taxon>Tunicata</taxon>
        <taxon>Appendicularia</taxon>
        <taxon>Copelata</taxon>
        <taxon>Oikopleuridae</taxon>
        <taxon>Oikopleura</taxon>
    </lineage>
</organism>
<dbReference type="EMBL" id="FN653523">
    <property type="protein sequence ID" value="CBY15467.1"/>
    <property type="molecule type" value="Genomic_DNA"/>
</dbReference>
<accession>E4Y0Q9</accession>
<dbReference type="AlphaFoldDB" id="E4Y0Q9"/>